<evidence type="ECO:0000256" key="1">
    <source>
        <dbReference type="ARBA" id="ARBA00023172"/>
    </source>
</evidence>
<dbReference type="InterPro" id="IPR011010">
    <property type="entry name" value="DNA_brk_join_enz"/>
</dbReference>
<dbReference type="SUPFAM" id="SSF56349">
    <property type="entry name" value="DNA breaking-rejoining enzymes"/>
    <property type="match status" value="1"/>
</dbReference>
<gene>
    <name evidence="3" type="ORF">Q31a_50320</name>
</gene>
<evidence type="ECO:0000313" key="3">
    <source>
        <dbReference type="EMBL" id="QDV26656.1"/>
    </source>
</evidence>
<dbReference type="Gene3D" id="1.10.443.10">
    <property type="entry name" value="Intergrase catalytic core"/>
    <property type="match status" value="1"/>
</dbReference>
<feature type="domain" description="Tyr recombinase" evidence="2">
    <location>
        <begin position="3"/>
        <end position="119"/>
    </location>
</feature>
<dbReference type="OrthoDB" id="262002at2"/>
<keyword evidence="4" id="KW-1185">Reference proteome</keyword>
<dbReference type="Pfam" id="PF00589">
    <property type="entry name" value="Phage_integrase"/>
    <property type="match status" value="1"/>
</dbReference>
<evidence type="ECO:0000313" key="4">
    <source>
        <dbReference type="Proteomes" id="UP000318017"/>
    </source>
</evidence>
<dbReference type="CDD" id="cd00397">
    <property type="entry name" value="DNA_BRE_C"/>
    <property type="match status" value="1"/>
</dbReference>
<dbReference type="InterPro" id="IPR013762">
    <property type="entry name" value="Integrase-like_cat_sf"/>
</dbReference>
<dbReference type="Proteomes" id="UP000318017">
    <property type="component" value="Chromosome"/>
</dbReference>
<name>A0A518GDH2_9BACT</name>
<dbReference type="AlphaFoldDB" id="A0A518GDH2"/>
<sequence>MPSELLQLQWNHIDWENGRLTIHSPKTETTKPVRVIPLFPEFRPALEVLFADAPAGSQYVFDRYRSTAAKVYRAAMLRILTAAGIEPWPKLWMNLRASCRTDQLERFPDHVVNYWLGHTGTVGAKHCDRVHDGHYTEACGVACGVADSPLTAPSRPPEESKH</sequence>
<dbReference type="GO" id="GO:0006310">
    <property type="term" value="P:DNA recombination"/>
    <property type="evidence" value="ECO:0007669"/>
    <property type="project" value="UniProtKB-KW"/>
</dbReference>
<dbReference type="KEGG" id="ahel:Q31a_50320"/>
<proteinExistence type="predicted"/>
<dbReference type="GO" id="GO:0003677">
    <property type="term" value="F:DNA binding"/>
    <property type="evidence" value="ECO:0007669"/>
    <property type="project" value="InterPro"/>
</dbReference>
<organism evidence="3 4">
    <name type="scientific">Aureliella helgolandensis</name>
    <dbReference type="NCBI Taxonomy" id="2527968"/>
    <lineage>
        <taxon>Bacteria</taxon>
        <taxon>Pseudomonadati</taxon>
        <taxon>Planctomycetota</taxon>
        <taxon>Planctomycetia</taxon>
        <taxon>Pirellulales</taxon>
        <taxon>Pirellulaceae</taxon>
        <taxon>Aureliella</taxon>
    </lineage>
</organism>
<dbReference type="GO" id="GO:0015074">
    <property type="term" value="P:DNA integration"/>
    <property type="evidence" value="ECO:0007669"/>
    <property type="project" value="InterPro"/>
</dbReference>
<keyword evidence="1" id="KW-0233">DNA recombination</keyword>
<dbReference type="InterPro" id="IPR002104">
    <property type="entry name" value="Integrase_catalytic"/>
</dbReference>
<accession>A0A518GDH2</accession>
<evidence type="ECO:0000259" key="2">
    <source>
        <dbReference type="Pfam" id="PF00589"/>
    </source>
</evidence>
<dbReference type="EMBL" id="CP036298">
    <property type="protein sequence ID" value="QDV26656.1"/>
    <property type="molecule type" value="Genomic_DNA"/>
</dbReference>
<reference evidence="3 4" key="1">
    <citation type="submission" date="2019-02" db="EMBL/GenBank/DDBJ databases">
        <title>Deep-cultivation of Planctomycetes and their phenomic and genomic characterization uncovers novel biology.</title>
        <authorList>
            <person name="Wiegand S."/>
            <person name="Jogler M."/>
            <person name="Boedeker C."/>
            <person name="Pinto D."/>
            <person name="Vollmers J."/>
            <person name="Rivas-Marin E."/>
            <person name="Kohn T."/>
            <person name="Peeters S.H."/>
            <person name="Heuer A."/>
            <person name="Rast P."/>
            <person name="Oberbeckmann S."/>
            <person name="Bunk B."/>
            <person name="Jeske O."/>
            <person name="Meyerdierks A."/>
            <person name="Storesund J.E."/>
            <person name="Kallscheuer N."/>
            <person name="Luecker S."/>
            <person name="Lage O.M."/>
            <person name="Pohl T."/>
            <person name="Merkel B.J."/>
            <person name="Hornburger P."/>
            <person name="Mueller R.-W."/>
            <person name="Bruemmer F."/>
            <person name="Labrenz M."/>
            <person name="Spormann A.M."/>
            <person name="Op den Camp H."/>
            <person name="Overmann J."/>
            <person name="Amann R."/>
            <person name="Jetten M.S.M."/>
            <person name="Mascher T."/>
            <person name="Medema M.H."/>
            <person name="Devos D.P."/>
            <person name="Kaster A.-K."/>
            <person name="Ovreas L."/>
            <person name="Rohde M."/>
            <person name="Galperin M.Y."/>
            <person name="Jogler C."/>
        </authorList>
    </citation>
    <scope>NUCLEOTIDE SEQUENCE [LARGE SCALE GENOMIC DNA]</scope>
    <source>
        <strain evidence="3 4">Q31a</strain>
    </source>
</reference>
<protein>
    <submittedName>
        <fullName evidence="3">Phage integrase family protein</fullName>
    </submittedName>
</protein>